<proteinExistence type="predicted"/>
<gene>
    <name evidence="1" type="ORF">TIFTF001_056768</name>
</gene>
<reference evidence="1" key="1">
    <citation type="submission" date="2023-07" db="EMBL/GenBank/DDBJ databases">
        <title>draft genome sequence of fig (Ficus carica).</title>
        <authorList>
            <person name="Takahashi T."/>
            <person name="Nishimura K."/>
        </authorList>
    </citation>
    <scope>NUCLEOTIDE SEQUENCE</scope>
</reference>
<dbReference type="AlphaFoldDB" id="A0AA88EIK1"/>
<comment type="caution">
    <text evidence="1">The sequence shown here is derived from an EMBL/GenBank/DDBJ whole genome shotgun (WGS) entry which is preliminary data.</text>
</comment>
<accession>A0AA88EIK1</accession>
<protein>
    <submittedName>
        <fullName evidence="1">Uncharacterized protein</fullName>
    </submittedName>
</protein>
<dbReference type="Proteomes" id="UP001187192">
    <property type="component" value="Unassembled WGS sequence"/>
</dbReference>
<organism evidence="1 2">
    <name type="scientific">Ficus carica</name>
    <name type="common">Common fig</name>
    <dbReference type="NCBI Taxonomy" id="3494"/>
    <lineage>
        <taxon>Eukaryota</taxon>
        <taxon>Viridiplantae</taxon>
        <taxon>Streptophyta</taxon>
        <taxon>Embryophyta</taxon>
        <taxon>Tracheophyta</taxon>
        <taxon>Spermatophyta</taxon>
        <taxon>Magnoliopsida</taxon>
        <taxon>eudicotyledons</taxon>
        <taxon>Gunneridae</taxon>
        <taxon>Pentapetalae</taxon>
        <taxon>rosids</taxon>
        <taxon>fabids</taxon>
        <taxon>Rosales</taxon>
        <taxon>Moraceae</taxon>
        <taxon>Ficeae</taxon>
        <taxon>Ficus</taxon>
    </lineage>
</organism>
<evidence type="ECO:0000313" key="1">
    <source>
        <dbReference type="EMBL" id="GMN75405.1"/>
    </source>
</evidence>
<dbReference type="Gene3D" id="3.40.50.2000">
    <property type="entry name" value="Glycogen Phosphorylase B"/>
    <property type="match status" value="1"/>
</dbReference>
<dbReference type="EMBL" id="BTGU01022075">
    <property type="protein sequence ID" value="GMN75405.1"/>
    <property type="molecule type" value="Genomic_DNA"/>
</dbReference>
<sequence>MADRSKKDAIVLYAAPGIGHVVSMVELGKLILSHFSNRFSITILLTTGRLD</sequence>
<evidence type="ECO:0000313" key="2">
    <source>
        <dbReference type="Proteomes" id="UP001187192"/>
    </source>
</evidence>
<feature type="non-terminal residue" evidence="1">
    <location>
        <position position="51"/>
    </location>
</feature>
<name>A0AA88EIK1_FICCA</name>
<keyword evidence="2" id="KW-1185">Reference proteome</keyword>